<dbReference type="RefSeq" id="WP_168660102.1">
    <property type="nucleotide sequence ID" value="NZ_CP051180.1"/>
</dbReference>
<name>A0A6H1UCP7_9GAMM</name>
<dbReference type="InterPro" id="IPR017087">
    <property type="entry name" value="UCP037004"/>
</dbReference>
<accession>A0A6H1UCP7</accession>
<dbReference type="PANTHER" id="PTHR30087:SF0">
    <property type="entry name" value="INNER MEMBRANE PROTEIN"/>
    <property type="match status" value="1"/>
</dbReference>
<dbReference type="AlphaFoldDB" id="A0A6H1UCP7"/>
<dbReference type="PIRSF" id="PIRSF037004">
    <property type="entry name" value="UCP037004"/>
    <property type="match status" value="1"/>
</dbReference>
<protein>
    <submittedName>
        <fullName evidence="2">DUF523 and DUF1722 domain-containing protein</fullName>
    </submittedName>
</protein>
<dbReference type="InterPro" id="IPR013560">
    <property type="entry name" value="DUF1722"/>
</dbReference>
<dbReference type="Pfam" id="PF04463">
    <property type="entry name" value="2-thiour_desulf"/>
    <property type="match status" value="1"/>
</dbReference>
<evidence type="ECO:0000313" key="3">
    <source>
        <dbReference type="Proteomes" id="UP000501602"/>
    </source>
</evidence>
<dbReference type="Proteomes" id="UP000501602">
    <property type="component" value="Chromosome"/>
</dbReference>
<evidence type="ECO:0000259" key="1">
    <source>
        <dbReference type="Pfam" id="PF08349"/>
    </source>
</evidence>
<dbReference type="EMBL" id="CP051180">
    <property type="protein sequence ID" value="QIZ76841.1"/>
    <property type="molecule type" value="Genomic_DNA"/>
</dbReference>
<evidence type="ECO:0000313" key="2">
    <source>
        <dbReference type="EMBL" id="QIZ76841.1"/>
    </source>
</evidence>
<keyword evidence="3" id="KW-1185">Reference proteome</keyword>
<sequence length="315" mass="35620">MTQSKPVVGVSACVIGEEVRYDSGHKRSVFVDTQLRQLVSFKPICPEVGIGLTVPRPTIRLRWVGESIRLMDDKNHIDHTDKMVQFNNNILPSLEGLSGYVVCAKSPTCGMERVKVLQEDTKGAEYKGRGLFTKALMERYPLLPVEEDGRLNDQHLRENFVLRVLIFQQAQQLLAAPSQAKLQSFHQQHKLLLLAHNQTIYRQLGPLVAEAFDGDSYHKTLAYVTLMMTALAKPANRKGHTNALQHIQGYFKKDLDSAEKKHLEESILAYRNGRLPLMAPLSIVNHILSKYPKPYIIGQSYLEPTPEQLALRCNL</sequence>
<dbReference type="Pfam" id="PF08349">
    <property type="entry name" value="DUF1722"/>
    <property type="match status" value="1"/>
</dbReference>
<reference evidence="2 3" key="1">
    <citation type="submission" date="2020-04" db="EMBL/GenBank/DDBJ databases">
        <title>Ferrimonas sp. S7 isolated from sea water.</title>
        <authorList>
            <person name="Bae S.S."/>
            <person name="Baek K."/>
        </authorList>
    </citation>
    <scope>NUCLEOTIDE SEQUENCE [LARGE SCALE GENOMIC DNA]</scope>
    <source>
        <strain evidence="2 3">S7</strain>
    </source>
</reference>
<gene>
    <name evidence="2" type="ORF">HER31_08105</name>
</gene>
<proteinExistence type="predicted"/>
<dbReference type="PANTHER" id="PTHR30087">
    <property type="entry name" value="INNER MEMBRANE PROTEIN"/>
    <property type="match status" value="1"/>
</dbReference>
<organism evidence="2 3">
    <name type="scientific">Ferrimonas lipolytica</name>
    <dbReference type="NCBI Taxonomy" id="2724191"/>
    <lineage>
        <taxon>Bacteria</taxon>
        <taxon>Pseudomonadati</taxon>
        <taxon>Pseudomonadota</taxon>
        <taxon>Gammaproteobacteria</taxon>
        <taxon>Alteromonadales</taxon>
        <taxon>Ferrimonadaceae</taxon>
        <taxon>Ferrimonas</taxon>
    </lineage>
</organism>
<dbReference type="KEGG" id="fes:HER31_08105"/>
<feature type="domain" description="DUF1722" evidence="1">
    <location>
        <begin position="190"/>
        <end position="306"/>
    </location>
</feature>
<dbReference type="InterPro" id="IPR007553">
    <property type="entry name" value="2-thiour_desulf"/>
</dbReference>